<organism evidence="2 3">
    <name type="scientific">Ancylostoma ceylanicum</name>
    <dbReference type="NCBI Taxonomy" id="53326"/>
    <lineage>
        <taxon>Eukaryota</taxon>
        <taxon>Metazoa</taxon>
        <taxon>Ecdysozoa</taxon>
        <taxon>Nematoda</taxon>
        <taxon>Chromadorea</taxon>
        <taxon>Rhabditida</taxon>
        <taxon>Rhabditina</taxon>
        <taxon>Rhabditomorpha</taxon>
        <taxon>Strongyloidea</taxon>
        <taxon>Ancylostomatidae</taxon>
        <taxon>Ancylostomatinae</taxon>
        <taxon>Ancylostoma</taxon>
    </lineage>
</organism>
<comment type="caution">
    <text evidence="2">The sequence shown here is derived from an EMBL/GenBank/DDBJ whole genome shotgun (WGS) entry which is preliminary data.</text>
</comment>
<protein>
    <submittedName>
        <fullName evidence="2">Uncharacterized protein</fullName>
    </submittedName>
</protein>
<dbReference type="AlphaFoldDB" id="A0A016WKD8"/>
<name>A0A016WKD8_9BILA</name>
<evidence type="ECO:0000313" key="3">
    <source>
        <dbReference type="Proteomes" id="UP000024635"/>
    </source>
</evidence>
<reference evidence="3" key="1">
    <citation type="journal article" date="2015" name="Nat. Genet.">
        <title>The genome and transcriptome of the zoonotic hookworm Ancylostoma ceylanicum identify infection-specific gene families.</title>
        <authorList>
            <person name="Schwarz E.M."/>
            <person name="Hu Y."/>
            <person name="Antoshechkin I."/>
            <person name="Miller M.M."/>
            <person name="Sternberg P.W."/>
            <person name="Aroian R.V."/>
        </authorList>
    </citation>
    <scope>NUCLEOTIDE SEQUENCE</scope>
    <source>
        <strain evidence="3">HY135</strain>
    </source>
</reference>
<dbReference type="Proteomes" id="UP000024635">
    <property type="component" value="Unassembled WGS sequence"/>
</dbReference>
<sequence>MIGSQIREIGTRKSKVGSSRKDRNIGSAGSRKLEVQRVQFVGLHLDVAPFFLLMHLEIKANCRICGHTTRASRRRVESESSLHTGSIMGR</sequence>
<keyword evidence="3" id="KW-1185">Reference proteome</keyword>
<accession>A0A016WKD8</accession>
<proteinExistence type="predicted"/>
<feature type="region of interest" description="Disordered" evidence="1">
    <location>
        <begin position="1"/>
        <end position="28"/>
    </location>
</feature>
<evidence type="ECO:0000313" key="2">
    <source>
        <dbReference type="EMBL" id="EYC40085.1"/>
    </source>
</evidence>
<dbReference type="EMBL" id="JARK01000229">
    <property type="protein sequence ID" value="EYC40085.1"/>
    <property type="molecule type" value="Genomic_DNA"/>
</dbReference>
<evidence type="ECO:0000256" key="1">
    <source>
        <dbReference type="SAM" id="MobiDB-lite"/>
    </source>
</evidence>
<gene>
    <name evidence="2" type="primary">Acey_s0629.g840</name>
    <name evidence="2" type="ORF">Y032_0629g840</name>
</gene>